<dbReference type="EMBL" id="JBEPLN010000017">
    <property type="protein sequence ID" value="MET3634516.1"/>
    <property type="molecule type" value="Genomic_DNA"/>
</dbReference>
<organism evidence="2 3">
    <name type="scientific">Streptococcus porcorum</name>
    <dbReference type="NCBI Taxonomy" id="701526"/>
    <lineage>
        <taxon>Bacteria</taxon>
        <taxon>Bacillati</taxon>
        <taxon>Bacillota</taxon>
        <taxon>Bacilli</taxon>
        <taxon>Lactobacillales</taxon>
        <taxon>Streptococcaceae</taxon>
        <taxon>Streptococcus</taxon>
    </lineage>
</organism>
<reference evidence="2 3" key="1">
    <citation type="submission" date="2024-06" db="EMBL/GenBank/DDBJ databases">
        <title>Genomic Encyclopedia of Type Strains, Phase IV (KMG-IV): sequencing the most valuable type-strain genomes for metagenomic binning, comparative biology and taxonomic classification.</title>
        <authorList>
            <person name="Goeker M."/>
        </authorList>
    </citation>
    <scope>NUCLEOTIDE SEQUENCE [LARGE SCALE GENOMIC DNA]</scope>
    <source>
        <strain evidence="2 3">DSM 28302</strain>
    </source>
</reference>
<evidence type="ECO:0000313" key="2">
    <source>
        <dbReference type="EMBL" id="MET3634516.1"/>
    </source>
</evidence>
<feature type="domain" description="YdhG-like" evidence="1">
    <location>
        <begin position="13"/>
        <end position="127"/>
    </location>
</feature>
<protein>
    <recommendedName>
        <fullName evidence="1">YdhG-like domain-containing protein</fullName>
    </recommendedName>
</protein>
<proteinExistence type="predicted"/>
<accession>A0ABV2JIE0</accession>
<evidence type="ECO:0000313" key="3">
    <source>
        <dbReference type="Proteomes" id="UP001549037"/>
    </source>
</evidence>
<gene>
    <name evidence="2" type="ORF">ABID28_001161</name>
</gene>
<dbReference type="InterPro" id="IPR014922">
    <property type="entry name" value="YdhG-like"/>
</dbReference>
<sequence>MLDQFLRQVPDERREAFLKLRQEIITHLPKGFVETVDKRFIHYQVPLDFYPQGYHVGKDTPLPFLSLASQKNGISLYHMGLYMDKDLENWFKEAYQSQVSTKLDMGKSCVRLKNPKHIPFALMGELASRLTVSDYIALYEKNHLKNQNQQS</sequence>
<dbReference type="RefSeq" id="WP_354368920.1">
    <property type="nucleotide sequence ID" value="NZ_JBEPLN010000017.1"/>
</dbReference>
<dbReference type="Pfam" id="PF08818">
    <property type="entry name" value="DUF1801"/>
    <property type="match status" value="1"/>
</dbReference>
<dbReference type="SUPFAM" id="SSF159888">
    <property type="entry name" value="YdhG-like"/>
    <property type="match status" value="1"/>
</dbReference>
<dbReference type="Proteomes" id="UP001549037">
    <property type="component" value="Unassembled WGS sequence"/>
</dbReference>
<evidence type="ECO:0000259" key="1">
    <source>
        <dbReference type="Pfam" id="PF08818"/>
    </source>
</evidence>
<keyword evidence="3" id="KW-1185">Reference proteome</keyword>
<name>A0ABV2JIE0_9STRE</name>
<comment type="caution">
    <text evidence="2">The sequence shown here is derived from an EMBL/GenBank/DDBJ whole genome shotgun (WGS) entry which is preliminary data.</text>
</comment>